<dbReference type="Proteomes" id="UP001235939">
    <property type="component" value="Chromosome 03"/>
</dbReference>
<gene>
    <name evidence="4" type="ORF">LAZ67_3002547</name>
</gene>
<feature type="domain" description="Reverse transcriptase/retrotransposon-derived protein RNase H-like" evidence="3">
    <location>
        <begin position="399"/>
        <end position="479"/>
    </location>
</feature>
<evidence type="ECO:0000259" key="2">
    <source>
        <dbReference type="Pfam" id="PF00078"/>
    </source>
</evidence>
<dbReference type="InterPro" id="IPR043128">
    <property type="entry name" value="Rev_trsase/Diguanyl_cyclase"/>
</dbReference>
<dbReference type="InterPro" id="IPR000477">
    <property type="entry name" value="RT_dom"/>
</dbReference>
<keyword evidence="5" id="KW-1185">Reference proteome</keyword>
<evidence type="ECO:0000259" key="3">
    <source>
        <dbReference type="Pfam" id="PF17919"/>
    </source>
</evidence>
<name>A0ABY6K7X1_9ARAC</name>
<protein>
    <submittedName>
        <fullName evidence="4">K02A2.6-like</fullName>
    </submittedName>
</protein>
<dbReference type="EMBL" id="CP092865">
    <property type="protein sequence ID" value="UYV64949.1"/>
    <property type="molecule type" value="Genomic_DNA"/>
</dbReference>
<evidence type="ECO:0000256" key="1">
    <source>
        <dbReference type="SAM" id="MobiDB-lite"/>
    </source>
</evidence>
<dbReference type="PANTHER" id="PTHR33064:SF37">
    <property type="entry name" value="RIBONUCLEASE H"/>
    <property type="match status" value="1"/>
</dbReference>
<sequence length="483" mass="55759">MDLFDNNYQERVEISKALHKGPRSLRFSKPQVPAPRHYHAKPSPKVSVPRRSADAKPSFTQKQTHQNKFYNKSPVTNKSRTEDGRPICFKFNRPDHIARYCRVNFVRIVEVDPQFPKTRVKQIFKWTKEKCWILDPHSADLSVVDLRTALFASRDINSLTETCSVPDGNELDMASIEAEDGEYVIEENNRMTQTNSLRLARSLLTVTDRKTHIWIRNPYSRPLKIMKYQTLAYGRLPAETLERDIAKSKLERKTFGLCNAPATFERNMDNVLGNLRWQICLCYLDDSSNFPTHLKILEAVLKCFSESNLTLNDKKCRFVSEELEILGYITIQQGIKPAEYKIKAVRDFPQPKKVKEVQSFLGMFSYYRKFIKYFPLIASPLTRLIRKNTENQEEALHFKALINPPILGHFDPNAATCIYADVSNIGLGATLVQIIGGDEEMISYLSRTQSKSEKNYSTTEKKCLAVVRAISKLRPYLYRRLAE</sequence>
<feature type="compositionally biased region" description="Polar residues" evidence="1">
    <location>
        <begin position="58"/>
        <end position="78"/>
    </location>
</feature>
<dbReference type="InterPro" id="IPR051320">
    <property type="entry name" value="Viral_Replic_Matur_Polypro"/>
</dbReference>
<dbReference type="Gene3D" id="3.30.70.270">
    <property type="match status" value="2"/>
</dbReference>
<dbReference type="InterPro" id="IPR043502">
    <property type="entry name" value="DNA/RNA_pol_sf"/>
</dbReference>
<proteinExistence type="predicted"/>
<evidence type="ECO:0000313" key="5">
    <source>
        <dbReference type="Proteomes" id="UP001235939"/>
    </source>
</evidence>
<accession>A0ABY6K7X1</accession>
<reference evidence="4 5" key="1">
    <citation type="submission" date="2022-01" db="EMBL/GenBank/DDBJ databases">
        <title>A chromosomal length assembly of Cordylochernes scorpioides.</title>
        <authorList>
            <person name="Zeh D."/>
            <person name="Zeh J."/>
        </authorList>
    </citation>
    <scope>NUCLEOTIDE SEQUENCE [LARGE SCALE GENOMIC DNA]</scope>
    <source>
        <strain evidence="4">IN4F17</strain>
        <tissue evidence="4">Whole Body</tissue>
    </source>
</reference>
<feature type="region of interest" description="Disordered" evidence="1">
    <location>
        <begin position="21"/>
        <end position="84"/>
    </location>
</feature>
<dbReference type="Pfam" id="PF17919">
    <property type="entry name" value="RT_RNaseH_2"/>
    <property type="match status" value="1"/>
</dbReference>
<evidence type="ECO:0000313" key="4">
    <source>
        <dbReference type="EMBL" id="UYV64949.1"/>
    </source>
</evidence>
<organism evidence="4 5">
    <name type="scientific">Cordylochernes scorpioides</name>
    <dbReference type="NCBI Taxonomy" id="51811"/>
    <lineage>
        <taxon>Eukaryota</taxon>
        <taxon>Metazoa</taxon>
        <taxon>Ecdysozoa</taxon>
        <taxon>Arthropoda</taxon>
        <taxon>Chelicerata</taxon>
        <taxon>Arachnida</taxon>
        <taxon>Pseudoscorpiones</taxon>
        <taxon>Cheliferoidea</taxon>
        <taxon>Chernetidae</taxon>
        <taxon>Cordylochernes</taxon>
    </lineage>
</organism>
<dbReference type="SUPFAM" id="SSF56672">
    <property type="entry name" value="DNA/RNA polymerases"/>
    <property type="match status" value="1"/>
</dbReference>
<dbReference type="PANTHER" id="PTHR33064">
    <property type="entry name" value="POL PROTEIN"/>
    <property type="match status" value="1"/>
</dbReference>
<dbReference type="InterPro" id="IPR041577">
    <property type="entry name" value="RT_RNaseH_2"/>
</dbReference>
<feature type="domain" description="Reverse transcriptase" evidence="2">
    <location>
        <begin position="254"/>
        <end position="329"/>
    </location>
</feature>
<dbReference type="Pfam" id="PF00078">
    <property type="entry name" value="RVT_1"/>
    <property type="match status" value="1"/>
</dbReference>